<organism evidence="1">
    <name type="scientific">bioreactor metagenome</name>
    <dbReference type="NCBI Taxonomy" id="1076179"/>
    <lineage>
        <taxon>unclassified sequences</taxon>
        <taxon>metagenomes</taxon>
        <taxon>ecological metagenomes</taxon>
    </lineage>
</organism>
<sequence>MRRRSRREFGHGAPTLKYTAIEFLILARIYDVNARAEHSNGRIVRIRRLQRADMRVRVAATRKARYNRHAMRCEAAAERERHLFSIVGARTRADDRQR</sequence>
<protein>
    <submittedName>
        <fullName evidence="1">Uncharacterized protein</fullName>
    </submittedName>
</protein>
<dbReference type="AlphaFoldDB" id="A0A645IRI1"/>
<comment type="caution">
    <text evidence="1">The sequence shown here is derived from an EMBL/GenBank/DDBJ whole genome shotgun (WGS) entry which is preliminary data.</text>
</comment>
<dbReference type="EMBL" id="VSSQ01120772">
    <property type="protein sequence ID" value="MPN53550.1"/>
    <property type="molecule type" value="Genomic_DNA"/>
</dbReference>
<gene>
    <name evidence="1" type="ORF">SDC9_201214</name>
</gene>
<reference evidence="1" key="1">
    <citation type="submission" date="2019-08" db="EMBL/GenBank/DDBJ databases">
        <authorList>
            <person name="Kucharzyk K."/>
            <person name="Murdoch R.W."/>
            <person name="Higgins S."/>
            <person name="Loffler F."/>
        </authorList>
    </citation>
    <scope>NUCLEOTIDE SEQUENCE</scope>
</reference>
<evidence type="ECO:0000313" key="1">
    <source>
        <dbReference type="EMBL" id="MPN53550.1"/>
    </source>
</evidence>
<proteinExistence type="predicted"/>
<name>A0A645IRI1_9ZZZZ</name>
<accession>A0A645IRI1</accession>